<evidence type="ECO:0000256" key="3">
    <source>
        <dbReference type="ARBA" id="ARBA00023274"/>
    </source>
</evidence>
<sequence length="98" mass="11113">MVKAAAAQSKTGKTKKKWSKGKVKDKSNNLVIIDDALCDRIYKDVMYYRMISISVLVDRFKINGTLARKILNLLCEQGIIKKVCIHHAQAIYTRVTAE</sequence>
<protein>
    <recommendedName>
        <fullName evidence="4">40S ribosomal protein S25</fullName>
    </recommendedName>
</protein>
<name>A0A0W4ZTT1_PNEJ7</name>
<evidence type="ECO:0000313" key="6">
    <source>
        <dbReference type="EMBL" id="KTW31768.1"/>
    </source>
</evidence>
<dbReference type="RefSeq" id="XP_018230460.1">
    <property type="nucleotide sequence ID" value="XM_018373292.1"/>
</dbReference>
<evidence type="ECO:0000313" key="7">
    <source>
        <dbReference type="Proteomes" id="UP000053447"/>
    </source>
</evidence>
<dbReference type="STRING" id="1408657.A0A0W4ZTT1"/>
<dbReference type="VEuPathDB" id="FungiDB:T551_01029"/>
<keyword evidence="3 4" id="KW-0687">Ribonucleoprotein</keyword>
<dbReference type="eggNOG" id="KOG1767">
    <property type="taxonomic scope" value="Eukaryota"/>
</dbReference>
<dbReference type="PANTHER" id="PTHR12850">
    <property type="entry name" value="40S RIBOSOMAL PROTEIN S25"/>
    <property type="match status" value="1"/>
</dbReference>
<dbReference type="GeneID" id="28939547"/>
<feature type="compositionally biased region" description="Low complexity" evidence="5">
    <location>
        <begin position="1"/>
        <end position="11"/>
    </location>
</feature>
<evidence type="ECO:0000256" key="2">
    <source>
        <dbReference type="ARBA" id="ARBA00022980"/>
    </source>
</evidence>
<comment type="caution">
    <text evidence="6">The sequence shown here is derived from an EMBL/GenBank/DDBJ whole genome shotgun (WGS) entry which is preliminary data.</text>
</comment>
<dbReference type="GO" id="GO:0005840">
    <property type="term" value="C:ribosome"/>
    <property type="evidence" value="ECO:0007669"/>
    <property type="project" value="UniProtKB-KW"/>
</dbReference>
<dbReference type="Gene3D" id="3.30.63.20">
    <property type="match status" value="1"/>
</dbReference>
<dbReference type="EMBL" id="LFWA01000004">
    <property type="protein sequence ID" value="KTW31768.1"/>
    <property type="molecule type" value="Genomic_DNA"/>
</dbReference>
<keyword evidence="2 4" id="KW-0689">Ribosomal protein</keyword>
<proteinExistence type="inferred from homology"/>
<dbReference type="OrthoDB" id="10263513at2759"/>
<keyword evidence="7" id="KW-1185">Reference proteome</keyword>
<comment type="similarity">
    <text evidence="1 4">Belongs to the eukaryotic ribosomal protein eS25 family.</text>
</comment>
<evidence type="ECO:0000256" key="4">
    <source>
        <dbReference type="RuleBase" id="RU366057"/>
    </source>
</evidence>
<organism evidence="6 7">
    <name type="scientific">Pneumocystis jirovecii (strain RU7)</name>
    <name type="common">Human pneumocystis pneumonia agent</name>
    <dbReference type="NCBI Taxonomy" id="1408657"/>
    <lineage>
        <taxon>Eukaryota</taxon>
        <taxon>Fungi</taxon>
        <taxon>Dikarya</taxon>
        <taxon>Ascomycota</taxon>
        <taxon>Taphrinomycotina</taxon>
        <taxon>Pneumocystomycetes</taxon>
        <taxon>Pneumocystaceae</taxon>
        <taxon>Pneumocystis</taxon>
    </lineage>
</organism>
<feature type="region of interest" description="Disordered" evidence="5">
    <location>
        <begin position="1"/>
        <end position="23"/>
    </location>
</feature>
<dbReference type="GO" id="GO:1990904">
    <property type="term" value="C:ribonucleoprotein complex"/>
    <property type="evidence" value="ECO:0007669"/>
    <property type="project" value="UniProtKB-KW"/>
</dbReference>
<dbReference type="Proteomes" id="UP000053447">
    <property type="component" value="Unassembled WGS sequence"/>
</dbReference>
<gene>
    <name evidence="6" type="ORF">T551_01029</name>
</gene>
<evidence type="ECO:0000256" key="1">
    <source>
        <dbReference type="ARBA" id="ARBA00009106"/>
    </source>
</evidence>
<reference evidence="7" key="1">
    <citation type="journal article" date="2016" name="Nat. Commun.">
        <title>Genome analysis of three Pneumocystis species reveals adaptation mechanisms to life exclusively in mammalian hosts.</title>
        <authorList>
            <person name="Ma L."/>
            <person name="Chen Z."/>
            <person name="Huang D.W."/>
            <person name="Kutty G."/>
            <person name="Ishihara M."/>
            <person name="Wang H."/>
            <person name="Abouelleil A."/>
            <person name="Bishop L."/>
            <person name="Davey E."/>
            <person name="Deng R."/>
            <person name="Deng X."/>
            <person name="Fan L."/>
            <person name="Fantoni G."/>
            <person name="Fitzgerald M."/>
            <person name="Gogineni E."/>
            <person name="Goldberg J.M."/>
            <person name="Handley G."/>
            <person name="Hu X."/>
            <person name="Huber C."/>
            <person name="Jiao X."/>
            <person name="Jones K."/>
            <person name="Levin J.Z."/>
            <person name="Liu Y."/>
            <person name="Macdonald P."/>
            <person name="Melnikov A."/>
            <person name="Raley C."/>
            <person name="Sassi M."/>
            <person name="Sherman B.T."/>
            <person name="Song X."/>
            <person name="Sykes S."/>
            <person name="Tran B."/>
            <person name="Walsh L."/>
            <person name="Xia Y."/>
            <person name="Yang J."/>
            <person name="Young S."/>
            <person name="Zeng Q."/>
            <person name="Zheng X."/>
            <person name="Stephens R."/>
            <person name="Nusbaum C."/>
            <person name="Birren B.W."/>
            <person name="Azadi P."/>
            <person name="Lempicki R.A."/>
            <person name="Cuomo C.A."/>
            <person name="Kovacs J.A."/>
        </authorList>
    </citation>
    <scope>NUCLEOTIDE SEQUENCE [LARGE SCALE GENOMIC DNA]</scope>
    <source>
        <strain evidence="7">RU7</strain>
    </source>
</reference>
<dbReference type="InterPro" id="IPR004977">
    <property type="entry name" value="Ribosomal_eS25"/>
</dbReference>
<dbReference type="Pfam" id="PF03297">
    <property type="entry name" value="Ribosomal_S25"/>
    <property type="match status" value="1"/>
</dbReference>
<accession>A0A0W4ZTT1</accession>
<feature type="compositionally biased region" description="Basic residues" evidence="5">
    <location>
        <begin position="12"/>
        <end position="21"/>
    </location>
</feature>
<dbReference type="AlphaFoldDB" id="A0A0W4ZTT1"/>
<evidence type="ECO:0000256" key="5">
    <source>
        <dbReference type="SAM" id="MobiDB-lite"/>
    </source>
</evidence>
<dbReference type="FunFam" id="3.30.63.20:FF:000001">
    <property type="entry name" value="40S ribosomal protein S25"/>
    <property type="match status" value="1"/>
</dbReference>